<evidence type="ECO:0008006" key="6">
    <source>
        <dbReference type="Google" id="ProtNLM"/>
    </source>
</evidence>
<evidence type="ECO:0000313" key="5">
    <source>
        <dbReference type="Proteomes" id="UP000593562"/>
    </source>
</evidence>
<keyword evidence="5" id="KW-1185">Reference proteome</keyword>
<evidence type="ECO:0000313" key="4">
    <source>
        <dbReference type="EMBL" id="KAF5728416.1"/>
    </source>
</evidence>
<reference evidence="4 5" key="1">
    <citation type="journal article" date="2020" name="Nat. Commun.">
        <title>Genome of Tripterygium wilfordii and identification of cytochrome P450 involved in triptolide biosynthesis.</title>
        <authorList>
            <person name="Tu L."/>
            <person name="Su P."/>
            <person name="Zhang Z."/>
            <person name="Gao L."/>
            <person name="Wang J."/>
            <person name="Hu T."/>
            <person name="Zhou J."/>
            <person name="Zhang Y."/>
            <person name="Zhao Y."/>
            <person name="Liu Y."/>
            <person name="Song Y."/>
            <person name="Tong Y."/>
            <person name="Lu Y."/>
            <person name="Yang J."/>
            <person name="Xu C."/>
            <person name="Jia M."/>
            <person name="Peters R.J."/>
            <person name="Huang L."/>
            <person name="Gao W."/>
        </authorList>
    </citation>
    <scope>NUCLEOTIDE SEQUENCE [LARGE SCALE GENOMIC DNA]</scope>
    <source>
        <strain evidence="5">cv. XIE 37</strain>
        <tissue evidence="4">Leaf</tissue>
    </source>
</reference>
<accession>A0A7J7C3S2</accession>
<comment type="similarity">
    <text evidence="1">Belongs to the STIG1 family.</text>
</comment>
<sequence length="155" mass="17175">MKFSNLFIVLVLFMALLLNLASPLPLQAHEEDDEGEGVEITLDDEEVSSSYEHGFGRFLGQRRLIRHRGRPMKCNKFPRICGGKGSPGPHCCKKRCVNVLRDSANCGRCGKKCKYNEVCCDGKCVNPSFNRRHCGGCNNMCSNGGFCAFGLCNYA</sequence>
<name>A0A7J7C3S2_TRIWF</name>
<comment type="caution">
    <text evidence="4">The sequence shown here is derived from an EMBL/GenBank/DDBJ whole genome shotgun (WGS) entry which is preliminary data.</text>
</comment>
<dbReference type="AlphaFoldDB" id="A0A7J7C3S2"/>
<dbReference type="PANTHER" id="PTHR33227:SF15">
    <property type="entry name" value="STIGMA-SPECIFIC STIG1-LIKE PROTEIN 1"/>
    <property type="match status" value="1"/>
</dbReference>
<feature type="signal peptide" evidence="3">
    <location>
        <begin position="1"/>
        <end position="21"/>
    </location>
</feature>
<keyword evidence="2 3" id="KW-0732">Signal</keyword>
<organism evidence="4 5">
    <name type="scientific">Tripterygium wilfordii</name>
    <name type="common">Thunder God vine</name>
    <dbReference type="NCBI Taxonomy" id="458696"/>
    <lineage>
        <taxon>Eukaryota</taxon>
        <taxon>Viridiplantae</taxon>
        <taxon>Streptophyta</taxon>
        <taxon>Embryophyta</taxon>
        <taxon>Tracheophyta</taxon>
        <taxon>Spermatophyta</taxon>
        <taxon>Magnoliopsida</taxon>
        <taxon>eudicotyledons</taxon>
        <taxon>Gunneridae</taxon>
        <taxon>Pentapetalae</taxon>
        <taxon>rosids</taxon>
        <taxon>fabids</taxon>
        <taxon>Celastrales</taxon>
        <taxon>Celastraceae</taxon>
        <taxon>Tripterygium</taxon>
    </lineage>
</organism>
<dbReference type="Pfam" id="PF04885">
    <property type="entry name" value="Stig1"/>
    <property type="match status" value="1"/>
</dbReference>
<dbReference type="EMBL" id="JAAARO010000021">
    <property type="protein sequence ID" value="KAF5728416.1"/>
    <property type="molecule type" value="Genomic_DNA"/>
</dbReference>
<protein>
    <recommendedName>
        <fullName evidence="6">Stigma-specific Stig1 family protein</fullName>
    </recommendedName>
</protein>
<dbReference type="InterPro" id="IPR006969">
    <property type="entry name" value="Stig-like"/>
</dbReference>
<evidence type="ECO:0000256" key="1">
    <source>
        <dbReference type="ARBA" id="ARBA00006010"/>
    </source>
</evidence>
<dbReference type="InParanoid" id="A0A7J7C3S2"/>
<dbReference type="Proteomes" id="UP000593562">
    <property type="component" value="Unassembled WGS sequence"/>
</dbReference>
<proteinExistence type="inferred from homology"/>
<evidence type="ECO:0000256" key="3">
    <source>
        <dbReference type="SAM" id="SignalP"/>
    </source>
</evidence>
<dbReference type="OrthoDB" id="5421723at2759"/>
<feature type="chain" id="PRO_5029889318" description="Stigma-specific Stig1 family protein" evidence="3">
    <location>
        <begin position="22"/>
        <end position="155"/>
    </location>
</feature>
<dbReference type="PANTHER" id="PTHR33227">
    <property type="entry name" value="STIGMA-SPECIFIC STIG1-LIKE PROTEIN 3"/>
    <property type="match status" value="1"/>
</dbReference>
<gene>
    <name evidence="4" type="ORF">HS088_TW21G00563</name>
</gene>
<evidence type="ECO:0000256" key="2">
    <source>
        <dbReference type="ARBA" id="ARBA00022729"/>
    </source>
</evidence>